<dbReference type="SUPFAM" id="SSF56176">
    <property type="entry name" value="FAD-binding/transporter-associated domain-like"/>
    <property type="match status" value="1"/>
</dbReference>
<evidence type="ECO:0000256" key="4">
    <source>
        <dbReference type="SAM" id="SignalP"/>
    </source>
</evidence>
<proteinExistence type="predicted"/>
<gene>
    <name evidence="7" type="ORF">SLEP1_g51778</name>
</gene>
<feature type="domain" description="Transporter-associated" evidence="6">
    <location>
        <begin position="190"/>
        <end position="294"/>
    </location>
</feature>
<dbReference type="InterPro" id="IPR036318">
    <property type="entry name" value="FAD-bd_PCMH-like_sf"/>
</dbReference>
<feature type="signal peptide" evidence="4">
    <location>
        <begin position="1"/>
        <end position="18"/>
    </location>
</feature>
<dbReference type="AlphaFoldDB" id="A0AAV5M498"/>
<name>A0AAV5M498_9ROSI</name>
<dbReference type="GO" id="GO:0050660">
    <property type="term" value="F:flavin adenine dinucleotide binding"/>
    <property type="evidence" value="ECO:0007669"/>
    <property type="project" value="InterPro"/>
</dbReference>
<dbReference type="PANTHER" id="PTHR22777:SF17">
    <property type="entry name" value="UPF0053 PROTEIN SLL0260"/>
    <property type="match status" value="1"/>
</dbReference>
<evidence type="ECO:0000313" key="7">
    <source>
        <dbReference type="EMBL" id="GKV44614.1"/>
    </source>
</evidence>
<dbReference type="EMBL" id="BPVZ01000183">
    <property type="protein sequence ID" value="GKV44614.1"/>
    <property type="molecule type" value="Genomic_DNA"/>
</dbReference>
<keyword evidence="3" id="KW-0812">Transmembrane</keyword>
<reference evidence="7 8" key="1">
    <citation type="journal article" date="2021" name="Commun. Biol.">
        <title>The genome of Shorea leprosula (Dipterocarpaceae) highlights the ecological relevance of drought in aseasonal tropical rainforests.</title>
        <authorList>
            <person name="Ng K.K.S."/>
            <person name="Kobayashi M.J."/>
            <person name="Fawcett J.A."/>
            <person name="Hatakeyama M."/>
            <person name="Paape T."/>
            <person name="Ng C.H."/>
            <person name="Ang C.C."/>
            <person name="Tnah L.H."/>
            <person name="Lee C.T."/>
            <person name="Nishiyama T."/>
            <person name="Sese J."/>
            <person name="O'Brien M.J."/>
            <person name="Copetti D."/>
            <person name="Mohd Noor M.I."/>
            <person name="Ong R.C."/>
            <person name="Putra M."/>
            <person name="Sireger I.Z."/>
            <person name="Indrioko S."/>
            <person name="Kosugi Y."/>
            <person name="Izuno A."/>
            <person name="Isagi Y."/>
            <person name="Lee S.L."/>
            <person name="Shimizu K.K."/>
        </authorList>
    </citation>
    <scope>NUCLEOTIDE SEQUENCE [LARGE SCALE GENOMIC DNA]</scope>
    <source>
        <strain evidence="7">214</strain>
    </source>
</reference>
<dbReference type="InterPro" id="IPR016169">
    <property type="entry name" value="FAD-bd_PCMH_sub2"/>
</dbReference>
<keyword evidence="1" id="KW-0677">Repeat</keyword>
<protein>
    <submittedName>
        <fullName evidence="7">Uncharacterized protein</fullName>
    </submittedName>
</protein>
<feature type="chain" id="PRO_5043607695" evidence="4">
    <location>
        <begin position="19"/>
        <end position="352"/>
    </location>
</feature>
<organism evidence="7 8">
    <name type="scientific">Rubroshorea leprosula</name>
    <dbReference type="NCBI Taxonomy" id="152421"/>
    <lineage>
        <taxon>Eukaryota</taxon>
        <taxon>Viridiplantae</taxon>
        <taxon>Streptophyta</taxon>
        <taxon>Embryophyta</taxon>
        <taxon>Tracheophyta</taxon>
        <taxon>Spermatophyta</taxon>
        <taxon>Magnoliopsida</taxon>
        <taxon>eudicotyledons</taxon>
        <taxon>Gunneridae</taxon>
        <taxon>Pentapetalae</taxon>
        <taxon>rosids</taxon>
        <taxon>malvids</taxon>
        <taxon>Malvales</taxon>
        <taxon>Dipterocarpaceae</taxon>
        <taxon>Rubroshorea</taxon>
    </lineage>
</organism>
<dbReference type="InterPro" id="IPR005170">
    <property type="entry name" value="Transptr-assoc_dom"/>
</dbReference>
<keyword evidence="3" id="KW-1133">Transmembrane helix</keyword>
<keyword evidence="8" id="KW-1185">Reference proteome</keyword>
<sequence>MLCCLLVFTCKRVLVVEGVVNAGYGVIEQWALLLRNAWPKVSMVLNIFKEKGVILIALLCLSAFFSWQRPYNYTVAMEVCGGCAMAFGLKYWVHELAEKESEDGAFQMLRSDVTRFLSTILIGTTVVNIGAIALVIDATTAIFGEVGVSATTGVMTIVTLEDVVEIVGEVFDENDSKEEIQKKTGYIAMRAEGVYDVDANTSIYIYLLSEDLNIKMPEEHQCEAVSGFVCEVFGYIPRAGESIKVALKRVNQDDDDKHDEDGSDHQDVKEWHQIYRLEMLAANAQKVSAVRFEWTDNGEAMAEANEVTRLIPKIMKRKGNNDKLDNITYDENAFRKRQGNCLSDCYVVAEDT</sequence>
<keyword evidence="2" id="KW-0129">CBS domain</keyword>
<evidence type="ECO:0000259" key="6">
    <source>
        <dbReference type="Pfam" id="PF03471"/>
    </source>
</evidence>
<feature type="transmembrane region" description="Helical" evidence="3">
    <location>
        <begin position="52"/>
        <end position="67"/>
    </location>
</feature>
<evidence type="ECO:0000256" key="3">
    <source>
        <dbReference type="SAM" id="Phobius"/>
    </source>
</evidence>
<keyword evidence="4" id="KW-0732">Signal</keyword>
<dbReference type="Pfam" id="PF01595">
    <property type="entry name" value="CNNM"/>
    <property type="match status" value="1"/>
</dbReference>
<evidence type="ECO:0000313" key="8">
    <source>
        <dbReference type="Proteomes" id="UP001054252"/>
    </source>
</evidence>
<evidence type="ECO:0000256" key="2">
    <source>
        <dbReference type="ARBA" id="ARBA00023122"/>
    </source>
</evidence>
<dbReference type="Proteomes" id="UP001054252">
    <property type="component" value="Unassembled WGS sequence"/>
</dbReference>
<feature type="transmembrane region" description="Helical" evidence="3">
    <location>
        <begin position="113"/>
        <end position="136"/>
    </location>
</feature>
<accession>A0AAV5M498</accession>
<evidence type="ECO:0000259" key="5">
    <source>
        <dbReference type="Pfam" id="PF01595"/>
    </source>
</evidence>
<comment type="caution">
    <text evidence="7">The sequence shown here is derived from an EMBL/GenBank/DDBJ whole genome shotgun (WGS) entry which is preliminary data.</text>
</comment>
<keyword evidence="3" id="KW-0472">Membrane</keyword>
<dbReference type="Pfam" id="PF03471">
    <property type="entry name" value="CorC_HlyC"/>
    <property type="match status" value="1"/>
</dbReference>
<feature type="domain" description="CNNM transmembrane" evidence="5">
    <location>
        <begin position="94"/>
        <end position="160"/>
    </location>
</feature>
<dbReference type="PANTHER" id="PTHR22777">
    <property type="entry name" value="HEMOLYSIN-RELATED"/>
    <property type="match status" value="1"/>
</dbReference>
<dbReference type="Gene3D" id="3.30.465.10">
    <property type="match status" value="1"/>
</dbReference>
<evidence type="ECO:0000256" key="1">
    <source>
        <dbReference type="ARBA" id="ARBA00022737"/>
    </source>
</evidence>
<dbReference type="InterPro" id="IPR002550">
    <property type="entry name" value="CNNM"/>
</dbReference>